<dbReference type="GO" id="GO:0005506">
    <property type="term" value="F:iron ion binding"/>
    <property type="evidence" value="ECO:0007669"/>
    <property type="project" value="InterPro"/>
</dbReference>
<organism evidence="3 4">
    <name type="scientific">Sinomicrobium oceani</name>
    <dbReference type="NCBI Taxonomy" id="1150368"/>
    <lineage>
        <taxon>Bacteria</taxon>
        <taxon>Pseudomonadati</taxon>
        <taxon>Bacteroidota</taxon>
        <taxon>Flavobacteriia</taxon>
        <taxon>Flavobacteriales</taxon>
        <taxon>Flavobacteriaceae</taxon>
        <taxon>Sinomicrobium</taxon>
    </lineage>
</organism>
<dbReference type="InterPro" id="IPR001075">
    <property type="entry name" value="NIF_FeS_clus_asmbl_NifU_C"/>
</dbReference>
<dbReference type="GO" id="GO:0016226">
    <property type="term" value="P:iron-sulfur cluster assembly"/>
    <property type="evidence" value="ECO:0007669"/>
    <property type="project" value="InterPro"/>
</dbReference>
<dbReference type="EMBL" id="FPJE01000012">
    <property type="protein sequence ID" value="SFW56640.1"/>
    <property type="molecule type" value="Genomic_DNA"/>
</dbReference>
<dbReference type="Pfam" id="PF01106">
    <property type="entry name" value="NifU"/>
    <property type="match status" value="1"/>
</dbReference>
<accession>A0A1K1Q9N0</accession>
<reference evidence="3 4" key="1">
    <citation type="submission" date="2016-11" db="EMBL/GenBank/DDBJ databases">
        <authorList>
            <person name="Jaros S."/>
            <person name="Januszkiewicz K."/>
            <person name="Wedrychowicz H."/>
        </authorList>
    </citation>
    <scope>NUCLEOTIDE SEQUENCE [LARGE SCALE GENOMIC DNA]</scope>
    <source>
        <strain evidence="3 4">CGMCC 1.12145</strain>
    </source>
</reference>
<evidence type="ECO:0000313" key="3">
    <source>
        <dbReference type="EMBL" id="SFW56640.1"/>
    </source>
</evidence>
<dbReference type="Proteomes" id="UP000182248">
    <property type="component" value="Unassembled WGS sequence"/>
</dbReference>
<name>A0A1K1Q9N0_9FLAO</name>
<evidence type="ECO:0000313" key="4">
    <source>
        <dbReference type="Proteomes" id="UP000182248"/>
    </source>
</evidence>
<dbReference type="AlphaFoldDB" id="A0A1K1Q9N0"/>
<sequence>MLGGEKKIIRGEKPLKAVPQYHKLKKMTKEELKLNVEKALDEIRPFLKSDGGDISLVSIDDGKLVKVRLEGACTDCHVNHMTLKAGVETTIKKYAPQIERVIGVS</sequence>
<evidence type="ECO:0000256" key="1">
    <source>
        <dbReference type="ARBA" id="ARBA00006420"/>
    </source>
</evidence>
<keyword evidence="4" id="KW-1185">Reference proteome</keyword>
<evidence type="ECO:0000259" key="2">
    <source>
        <dbReference type="Pfam" id="PF01106"/>
    </source>
</evidence>
<proteinExistence type="inferred from homology"/>
<dbReference type="SUPFAM" id="SSF117916">
    <property type="entry name" value="Fe-S cluster assembly (FSCA) domain-like"/>
    <property type="match status" value="1"/>
</dbReference>
<feature type="domain" description="NIF system FeS cluster assembly NifU C-terminal" evidence="2">
    <location>
        <begin position="36"/>
        <end position="102"/>
    </location>
</feature>
<dbReference type="GO" id="GO:0051536">
    <property type="term" value="F:iron-sulfur cluster binding"/>
    <property type="evidence" value="ECO:0007669"/>
    <property type="project" value="InterPro"/>
</dbReference>
<dbReference type="PANTHER" id="PTHR11178:SF25">
    <property type="entry name" value="NIFU-LIKE PROTEIN 3, CHLOROPLASTIC"/>
    <property type="match status" value="1"/>
</dbReference>
<dbReference type="InterPro" id="IPR034904">
    <property type="entry name" value="FSCA_dom_sf"/>
</dbReference>
<gene>
    <name evidence="3" type="ORF">SAMN02927921_02365</name>
</gene>
<dbReference type="Gene3D" id="3.30.300.130">
    <property type="entry name" value="Fe-S cluster assembly (FSCA)"/>
    <property type="match status" value="1"/>
</dbReference>
<dbReference type="PANTHER" id="PTHR11178">
    <property type="entry name" value="IRON-SULFUR CLUSTER SCAFFOLD PROTEIN NFU-RELATED"/>
    <property type="match status" value="1"/>
</dbReference>
<protein>
    <submittedName>
        <fullName evidence="3">Fe-S cluster biogenesis protein NfuA, 4Fe-4S-binding domain</fullName>
    </submittedName>
</protein>
<dbReference type="STRING" id="1150368.SAMN02927921_02365"/>
<comment type="similarity">
    <text evidence="1">Belongs to the NifU family.</text>
</comment>